<evidence type="ECO:0000313" key="2">
    <source>
        <dbReference type="EMBL" id="KAF9495073.1"/>
    </source>
</evidence>
<dbReference type="AlphaFoldDB" id="A0A9P5ZXT8"/>
<sequence length="994" mass="111373">MPTPSLVVTPQHPHDQEQAGKPSAPSAGSLAPSCMSDKAPAAMPLPTPRQQVDEPADDPSDVHQPTNNSSLAEMSAHIFIETLQSPMIRTRDNKVWLAPLHCCQVNQSTQFLQANDEDIASLVSSFCELNIGSSSSQSPSPTLAPASSAEQTLTLASTSPPRTPQRALQVNHLVTRHLCYISNIEKQAEVLWKSLPISGSTSLMVLSDVEAQCIQLVTDLDKLKHTDPEVKQQRLEVAEKLHNLEAHTVDLCNAHTHEALGPTIICTGCANTSSLSKLIKPYVYHHFSDYMAGLLSSKKDEESMDRACDDTFASAYKPPPEQISNIFQGSFLRFFIGPDGKLFIDHGTEGHYVHALNIDFFDAEGMTVQGASASWGLFSTSCLNLPDSEMHKPEKICVQAGIGMSTTLALRCILRGVWLAMQWRYDPQNWVPHDPKAMYEIACSFRDAPTVAKHLSIFAQFKVRWTKLWRLPYYDPVCQLVVNVMHAVYENWLEFFYRDTLRLTSVSANATPKCILTFKLAFLVLTQEETHNFNIDQLLCGQLKLISNALTIPFVLDSAPDPVVVSSSCVMRPMEAPKTKAACILALIAWHTAQPLTPNESLFKKHFATPETMAHIRNVIKNTTMPSWFNKPPQAFGEAATGTPKADKWRSMSSIYLPLALCMTTAQIAEAYRQCISAWTKQFYEVFPMASLHTNLHMAFHIYEFLLLFSPAYSWWTFPFESLIRVIQRTKSNHKHGEMESTLVNSFIQAGVLRHWLDRDDCPKPIHEFKALFDRVFTPRWQNEVEEKGMSVDSRKQTTSCKTPADLLATVKTPRVVLCASTCHKGTILARASTHVGSSLVSFYPGGDSSVPPVPGSIQYIIEGECRLQLVIRRQRSLPDSVADPFWHWPYVLITLYLAAMEPELEIVELDWMIRHVGRYPYSAEFVTIIRVHHQKPFLFVATCIPLDLLTLSAFFVMLSHTSFGALSGNHRATEQAPKRNYQTFDLGVNFFFG</sequence>
<comment type="caution">
    <text evidence="2">The sequence shown here is derived from an EMBL/GenBank/DDBJ whole genome shotgun (WGS) entry which is preliminary data.</text>
</comment>
<feature type="compositionally biased region" description="Polar residues" evidence="1">
    <location>
        <begin position="150"/>
        <end position="160"/>
    </location>
</feature>
<proteinExistence type="predicted"/>
<feature type="compositionally biased region" description="Low complexity" evidence="1">
    <location>
        <begin position="19"/>
        <end position="33"/>
    </location>
</feature>
<feature type="compositionally biased region" description="Low complexity" evidence="1">
    <location>
        <begin position="134"/>
        <end position="149"/>
    </location>
</feature>
<evidence type="ECO:0000313" key="3">
    <source>
        <dbReference type="Proteomes" id="UP000807025"/>
    </source>
</evidence>
<gene>
    <name evidence="2" type="ORF">BDN71DRAFT_1431202</name>
</gene>
<dbReference type="EMBL" id="MU154565">
    <property type="protein sequence ID" value="KAF9495073.1"/>
    <property type="molecule type" value="Genomic_DNA"/>
</dbReference>
<organism evidence="2 3">
    <name type="scientific">Pleurotus eryngii</name>
    <name type="common">Boletus of the steppes</name>
    <dbReference type="NCBI Taxonomy" id="5323"/>
    <lineage>
        <taxon>Eukaryota</taxon>
        <taxon>Fungi</taxon>
        <taxon>Dikarya</taxon>
        <taxon>Basidiomycota</taxon>
        <taxon>Agaricomycotina</taxon>
        <taxon>Agaricomycetes</taxon>
        <taxon>Agaricomycetidae</taxon>
        <taxon>Agaricales</taxon>
        <taxon>Pleurotineae</taxon>
        <taxon>Pleurotaceae</taxon>
        <taxon>Pleurotus</taxon>
    </lineage>
</organism>
<dbReference type="Proteomes" id="UP000807025">
    <property type="component" value="Unassembled WGS sequence"/>
</dbReference>
<protein>
    <submittedName>
        <fullName evidence="2">Uncharacterized protein</fullName>
    </submittedName>
</protein>
<name>A0A9P5ZXT8_PLEER</name>
<feature type="region of interest" description="Disordered" evidence="1">
    <location>
        <begin position="134"/>
        <end position="164"/>
    </location>
</feature>
<keyword evidence="3" id="KW-1185">Reference proteome</keyword>
<accession>A0A9P5ZXT8</accession>
<reference evidence="2" key="1">
    <citation type="submission" date="2020-11" db="EMBL/GenBank/DDBJ databases">
        <authorList>
            <consortium name="DOE Joint Genome Institute"/>
            <person name="Ahrendt S."/>
            <person name="Riley R."/>
            <person name="Andreopoulos W."/>
            <person name="Labutti K."/>
            <person name="Pangilinan J."/>
            <person name="Ruiz-Duenas F.J."/>
            <person name="Barrasa J.M."/>
            <person name="Sanchez-Garcia M."/>
            <person name="Camarero S."/>
            <person name="Miyauchi S."/>
            <person name="Serrano A."/>
            <person name="Linde D."/>
            <person name="Babiker R."/>
            <person name="Drula E."/>
            <person name="Ayuso-Fernandez I."/>
            <person name="Pacheco R."/>
            <person name="Padilla G."/>
            <person name="Ferreira P."/>
            <person name="Barriuso J."/>
            <person name="Kellner H."/>
            <person name="Castanera R."/>
            <person name="Alfaro M."/>
            <person name="Ramirez L."/>
            <person name="Pisabarro A.G."/>
            <person name="Kuo A."/>
            <person name="Tritt A."/>
            <person name="Lipzen A."/>
            <person name="He G."/>
            <person name="Yan M."/>
            <person name="Ng V."/>
            <person name="Cullen D."/>
            <person name="Martin F."/>
            <person name="Rosso M.-N."/>
            <person name="Henrissat B."/>
            <person name="Hibbett D."/>
            <person name="Martinez A.T."/>
            <person name="Grigoriev I.V."/>
        </authorList>
    </citation>
    <scope>NUCLEOTIDE SEQUENCE</scope>
    <source>
        <strain evidence="2">ATCC 90797</strain>
    </source>
</reference>
<dbReference type="OrthoDB" id="2829169at2759"/>
<evidence type="ECO:0000256" key="1">
    <source>
        <dbReference type="SAM" id="MobiDB-lite"/>
    </source>
</evidence>
<feature type="region of interest" description="Disordered" evidence="1">
    <location>
        <begin position="1"/>
        <end position="68"/>
    </location>
</feature>